<evidence type="ECO:0000313" key="1">
    <source>
        <dbReference type="EMBL" id="KKL24177.1"/>
    </source>
</evidence>
<protein>
    <recommendedName>
        <fullName evidence="2">Right handed beta helix domain-containing protein</fullName>
    </recommendedName>
</protein>
<dbReference type="InterPro" id="IPR011050">
    <property type="entry name" value="Pectin_lyase_fold/virulence"/>
</dbReference>
<name>A0A0F9CCP4_9ZZZZ</name>
<dbReference type="Gene3D" id="2.160.20.10">
    <property type="entry name" value="Single-stranded right-handed beta-helix, Pectin lyase-like"/>
    <property type="match status" value="1"/>
</dbReference>
<gene>
    <name evidence="1" type="ORF">LCGC14_2417930</name>
</gene>
<dbReference type="InterPro" id="IPR012334">
    <property type="entry name" value="Pectin_lyas_fold"/>
</dbReference>
<organism evidence="1">
    <name type="scientific">marine sediment metagenome</name>
    <dbReference type="NCBI Taxonomy" id="412755"/>
    <lineage>
        <taxon>unclassified sequences</taxon>
        <taxon>metagenomes</taxon>
        <taxon>ecological metagenomes</taxon>
    </lineage>
</organism>
<dbReference type="EMBL" id="LAZR01036691">
    <property type="protein sequence ID" value="KKL24177.1"/>
    <property type="molecule type" value="Genomic_DNA"/>
</dbReference>
<accession>A0A0F9CCP4</accession>
<comment type="caution">
    <text evidence="1">The sequence shown here is derived from an EMBL/GenBank/DDBJ whole genome shotgun (WGS) entry which is preliminary data.</text>
</comment>
<reference evidence="1" key="1">
    <citation type="journal article" date="2015" name="Nature">
        <title>Complex archaea that bridge the gap between prokaryotes and eukaryotes.</title>
        <authorList>
            <person name="Spang A."/>
            <person name="Saw J.H."/>
            <person name="Jorgensen S.L."/>
            <person name="Zaremba-Niedzwiedzka K."/>
            <person name="Martijn J."/>
            <person name="Lind A.E."/>
            <person name="van Eijk R."/>
            <person name="Schleper C."/>
            <person name="Guy L."/>
            <person name="Ettema T.J."/>
        </authorList>
    </citation>
    <scope>NUCLEOTIDE SEQUENCE</scope>
</reference>
<dbReference type="AlphaFoldDB" id="A0A0F9CCP4"/>
<sequence length="343" mass="34916">MGNAKRYIRSLALGHLIYPESLASGGGLPLESGRVHYVDGDLTPTGTGRTWGAAFNTIAGAISEASAGDVLRIATLTMSSGAADPSSYEENLTIPAAKGSLSLIGTYRGKTQGGLPQLKDGATTTQEIIRVRAPGCVISDLGFNGAGNTGGGVLLDESGSGNTAFGTTIQGCHFKNCNGSTSTDVKTGGAIMWSAVGGAWQARIADNVFYKNTGDVVLKGTTSSRPQDVVIEDNTFSGPAGSVDANLYLAGGSGMNGVTIKRNDFPAVDLPALGSGTVLLYIDAASCTGLLAGNTFATIVDTLGSEKTFGATGSGGIIPTTMRMANNWGEATANTYTGQIHRT</sequence>
<evidence type="ECO:0008006" key="2">
    <source>
        <dbReference type="Google" id="ProtNLM"/>
    </source>
</evidence>
<dbReference type="SUPFAM" id="SSF51126">
    <property type="entry name" value="Pectin lyase-like"/>
    <property type="match status" value="1"/>
</dbReference>
<proteinExistence type="predicted"/>